<evidence type="ECO:0000313" key="1">
    <source>
        <dbReference type="EMBL" id="EDL85920.1"/>
    </source>
</evidence>
<organism evidence="1 2">
    <name type="scientific">Rattus norvegicus</name>
    <name type="common">Rat</name>
    <dbReference type="NCBI Taxonomy" id="10116"/>
    <lineage>
        <taxon>Eukaryota</taxon>
        <taxon>Metazoa</taxon>
        <taxon>Chordata</taxon>
        <taxon>Craniata</taxon>
        <taxon>Vertebrata</taxon>
        <taxon>Euteleostomi</taxon>
        <taxon>Mammalia</taxon>
        <taxon>Eutheria</taxon>
        <taxon>Euarchontoglires</taxon>
        <taxon>Glires</taxon>
        <taxon>Rodentia</taxon>
        <taxon>Myomorpha</taxon>
        <taxon>Muroidea</taxon>
        <taxon>Muridae</taxon>
        <taxon>Murinae</taxon>
        <taxon>Rattus</taxon>
    </lineage>
</organism>
<dbReference type="Proteomes" id="UP000234681">
    <property type="component" value="Chromosome 3"/>
</dbReference>
<name>A6KI35_RAT</name>
<evidence type="ECO:0000313" key="2">
    <source>
        <dbReference type="Proteomes" id="UP000234681"/>
    </source>
</evidence>
<accession>A6KI35</accession>
<sequence length="83" mass="9575">MPHDQVEVVVSLSLSTHHNMVSQRVFTSASLNTKHPTEMHSTCWFHLELGGRERRYLKQAVVCLHSVPSHKATWILKATQELW</sequence>
<reference evidence="1 2" key="1">
    <citation type="submission" date="2005-09" db="EMBL/GenBank/DDBJ databases">
        <authorList>
            <person name="Mural R.J."/>
            <person name="Li P.W."/>
            <person name="Adams M.D."/>
            <person name="Amanatides P.G."/>
            <person name="Baden-Tillson H."/>
            <person name="Barnstead M."/>
            <person name="Chin S.H."/>
            <person name="Dew I."/>
            <person name="Evans C.A."/>
            <person name="Ferriera S."/>
            <person name="Flanigan M."/>
            <person name="Fosler C."/>
            <person name="Glodek A."/>
            <person name="Gu Z."/>
            <person name="Holt R.A."/>
            <person name="Jennings D."/>
            <person name="Kraft C.L."/>
            <person name="Lu F."/>
            <person name="Nguyen T."/>
            <person name="Nusskern D.R."/>
            <person name="Pfannkoch C.M."/>
            <person name="Sitter C."/>
            <person name="Sutton G.G."/>
            <person name="Venter J.C."/>
            <person name="Wang Z."/>
            <person name="Woodage T."/>
            <person name="Zheng X.H."/>
            <person name="Zhong F."/>
        </authorList>
    </citation>
    <scope>NUCLEOTIDE SEQUENCE [LARGE SCALE GENOMIC DNA]</scope>
    <source>
        <strain>BN</strain>
        <strain evidence="2">Sprague-Dawley</strain>
    </source>
</reference>
<gene>
    <name evidence="1" type="ORF">rCG_37312</name>
</gene>
<protein>
    <submittedName>
        <fullName evidence="1">RCG37312</fullName>
    </submittedName>
</protein>
<proteinExistence type="predicted"/>
<dbReference type="EMBL" id="CH474050">
    <property type="protein sequence ID" value="EDL85920.1"/>
    <property type="molecule type" value="Genomic_DNA"/>
</dbReference>
<dbReference type="AlphaFoldDB" id="A6KI35"/>